<keyword evidence="2" id="KW-0472">Membrane</keyword>
<protein>
    <submittedName>
        <fullName evidence="3">Fibroblast growth factor receptor 3</fullName>
    </submittedName>
</protein>
<evidence type="ECO:0000256" key="2">
    <source>
        <dbReference type="SAM" id="Phobius"/>
    </source>
</evidence>
<keyword evidence="3" id="KW-0675">Receptor</keyword>
<gene>
    <name evidence="3" type="ORF">RF55_15630</name>
</gene>
<keyword evidence="1" id="KW-0547">Nucleotide-binding</keyword>
<dbReference type="AlphaFoldDB" id="A0A0J7MYZ5"/>
<dbReference type="Gene3D" id="3.30.200.20">
    <property type="entry name" value="Phosphorylase Kinase, domain 1"/>
    <property type="match status" value="1"/>
</dbReference>
<accession>A0A0J7MYZ5</accession>
<feature type="transmembrane region" description="Helical" evidence="2">
    <location>
        <begin position="201"/>
        <end position="220"/>
    </location>
</feature>
<reference evidence="3 4" key="1">
    <citation type="submission" date="2015-04" db="EMBL/GenBank/DDBJ databases">
        <title>Lasius niger genome sequencing.</title>
        <authorList>
            <person name="Konorov E.A."/>
            <person name="Nikitin M.A."/>
            <person name="Kirill M.V."/>
            <person name="Chang P."/>
        </authorList>
    </citation>
    <scope>NUCLEOTIDE SEQUENCE [LARGE SCALE GENOMIC DNA]</scope>
    <source>
        <tissue evidence="3">Whole</tissue>
    </source>
</reference>
<dbReference type="PROSITE" id="PS00107">
    <property type="entry name" value="PROTEIN_KINASE_ATP"/>
    <property type="match status" value="1"/>
</dbReference>
<evidence type="ECO:0000313" key="3">
    <source>
        <dbReference type="EMBL" id="KMQ85670.1"/>
    </source>
</evidence>
<proteinExistence type="predicted"/>
<dbReference type="PaxDb" id="67767-A0A0J7MYZ5"/>
<dbReference type="GO" id="GO:0005524">
    <property type="term" value="F:ATP binding"/>
    <property type="evidence" value="ECO:0007669"/>
    <property type="project" value="UniProtKB-UniRule"/>
</dbReference>
<sequence>MCVQSDHAENDRRSWSRAEIVVHNLRTDLSISLAPVNITLKLFYGSLSENKRRSWRKLDDQPRKVDHISLLKIKEDSKNVCELQAEIIFEPAEAPEKVKGLRAEHIRKHQGLYDIAVSWNKPILQPDNYTVQFDSFRFEPSLLIVSGVSVSADALEAFFLNVDVGPQYEISIVAESMGGVSLQSTISGNIDEVVELSYREIIIALPTLMIIAVVFGVICMQHHKKKNKKINMEYMHFEDSMDYLKKPLKRDYAVENGDTLLPYDKFELNSQKLKLKGVLGSGAYGIVRLASLQDEFGDITDVAVKMMKGIMI</sequence>
<dbReference type="InterPro" id="IPR017441">
    <property type="entry name" value="Protein_kinase_ATP_BS"/>
</dbReference>
<name>A0A0J7MYZ5_LASNI</name>
<feature type="binding site" evidence="1">
    <location>
        <position position="305"/>
    </location>
    <ligand>
        <name>ATP</name>
        <dbReference type="ChEBI" id="CHEBI:30616"/>
    </ligand>
</feature>
<dbReference type="InterPro" id="IPR036116">
    <property type="entry name" value="FN3_sf"/>
</dbReference>
<dbReference type="Proteomes" id="UP000036403">
    <property type="component" value="Unassembled WGS sequence"/>
</dbReference>
<dbReference type="STRING" id="67767.A0A0J7MYZ5"/>
<evidence type="ECO:0000313" key="4">
    <source>
        <dbReference type="Proteomes" id="UP000036403"/>
    </source>
</evidence>
<dbReference type="SUPFAM" id="SSF49265">
    <property type="entry name" value="Fibronectin type III"/>
    <property type="match status" value="1"/>
</dbReference>
<keyword evidence="2" id="KW-1133">Transmembrane helix</keyword>
<comment type="caution">
    <text evidence="3">The sequence shown here is derived from an EMBL/GenBank/DDBJ whole genome shotgun (WGS) entry which is preliminary data.</text>
</comment>
<dbReference type="OrthoDB" id="3256376at2759"/>
<organism evidence="3 4">
    <name type="scientific">Lasius niger</name>
    <name type="common">Black garden ant</name>
    <dbReference type="NCBI Taxonomy" id="67767"/>
    <lineage>
        <taxon>Eukaryota</taxon>
        <taxon>Metazoa</taxon>
        <taxon>Ecdysozoa</taxon>
        <taxon>Arthropoda</taxon>
        <taxon>Hexapoda</taxon>
        <taxon>Insecta</taxon>
        <taxon>Pterygota</taxon>
        <taxon>Neoptera</taxon>
        <taxon>Endopterygota</taxon>
        <taxon>Hymenoptera</taxon>
        <taxon>Apocrita</taxon>
        <taxon>Aculeata</taxon>
        <taxon>Formicoidea</taxon>
        <taxon>Formicidae</taxon>
        <taxon>Formicinae</taxon>
        <taxon>Lasius</taxon>
        <taxon>Lasius</taxon>
    </lineage>
</organism>
<keyword evidence="1" id="KW-0067">ATP-binding</keyword>
<keyword evidence="2" id="KW-0812">Transmembrane</keyword>
<dbReference type="EMBL" id="LBMM01013369">
    <property type="protein sequence ID" value="KMQ85670.1"/>
    <property type="molecule type" value="Genomic_DNA"/>
</dbReference>
<evidence type="ECO:0000256" key="1">
    <source>
        <dbReference type="PROSITE-ProRule" id="PRU10141"/>
    </source>
</evidence>
<keyword evidence="4" id="KW-1185">Reference proteome</keyword>